<feature type="compositionally biased region" description="Low complexity" evidence="12">
    <location>
        <begin position="256"/>
        <end position="273"/>
    </location>
</feature>
<accession>A0ABT6T530</accession>
<evidence type="ECO:0000313" key="14">
    <source>
        <dbReference type="Proteomes" id="UP001237105"/>
    </source>
</evidence>
<evidence type="ECO:0000256" key="3">
    <source>
        <dbReference type="ARBA" id="ARBA00011890"/>
    </source>
</evidence>
<comment type="caution">
    <text evidence="13">The sequence shown here is derived from an EMBL/GenBank/DDBJ whole genome shotgun (WGS) entry which is preliminary data.</text>
</comment>
<dbReference type="Gene3D" id="3.40.50.150">
    <property type="entry name" value="Vaccinia Virus protein VP39"/>
    <property type="match status" value="1"/>
</dbReference>
<evidence type="ECO:0000256" key="7">
    <source>
        <dbReference type="ARBA" id="ARBA00022679"/>
    </source>
</evidence>
<comment type="similarity">
    <text evidence="2">Belongs to the methyltransferase superfamily. L-isoaspartyl/D-aspartyl protein methyltransferase family.</text>
</comment>
<evidence type="ECO:0000313" key="13">
    <source>
        <dbReference type="EMBL" id="MDI3422961.1"/>
    </source>
</evidence>
<evidence type="ECO:0000256" key="10">
    <source>
        <dbReference type="ARBA" id="ARBA00031323"/>
    </source>
</evidence>
<evidence type="ECO:0000256" key="5">
    <source>
        <dbReference type="ARBA" id="ARBA00022490"/>
    </source>
</evidence>
<keyword evidence="14" id="KW-1185">Reference proteome</keyword>
<proteinExistence type="inferred from homology"/>
<evidence type="ECO:0000256" key="9">
    <source>
        <dbReference type="ARBA" id="ARBA00030757"/>
    </source>
</evidence>
<dbReference type="Proteomes" id="UP001237105">
    <property type="component" value="Unassembled WGS sequence"/>
</dbReference>
<evidence type="ECO:0000256" key="11">
    <source>
        <dbReference type="ARBA" id="ARBA00031350"/>
    </source>
</evidence>
<evidence type="ECO:0000256" key="1">
    <source>
        <dbReference type="ARBA" id="ARBA00004496"/>
    </source>
</evidence>
<protein>
    <recommendedName>
        <fullName evidence="4">Protein-L-isoaspartate O-methyltransferase</fullName>
        <ecNumber evidence="3">2.1.1.77</ecNumber>
    </recommendedName>
    <alternativeName>
        <fullName evidence="11">L-isoaspartyl protein carboxyl methyltransferase</fullName>
    </alternativeName>
    <alternativeName>
        <fullName evidence="9">Protein L-isoaspartyl methyltransferase</fullName>
    </alternativeName>
    <alternativeName>
        <fullName evidence="10">Protein-beta-aspartate methyltransferase</fullName>
    </alternativeName>
</protein>
<gene>
    <name evidence="13" type="ORF">QIT00_31205</name>
</gene>
<evidence type="ECO:0000256" key="4">
    <source>
        <dbReference type="ARBA" id="ARBA00013346"/>
    </source>
</evidence>
<dbReference type="Pfam" id="PF01135">
    <property type="entry name" value="PCMT"/>
    <property type="match status" value="1"/>
</dbReference>
<keyword evidence="8" id="KW-0949">S-adenosyl-L-methionine</keyword>
<evidence type="ECO:0000256" key="8">
    <source>
        <dbReference type="ARBA" id="ARBA00022691"/>
    </source>
</evidence>
<dbReference type="EC" id="2.1.1.77" evidence="3"/>
<evidence type="ECO:0000256" key="2">
    <source>
        <dbReference type="ARBA" id="ARBA00005369"/>
    </source>
</evidence>
<dbReference type="InterPro" id="IPR029063">
    <property type="entry name" value="SAM-dependent_MTases_sf"/>
</dbReference>
<dbReference type="CDD" id="cd02440">
    <property type="entry name" value="AdoMet_MTases"/>
    <property type="match status" value="1"/>
</dbReference>
<keyword evidence="7" id="KW-0808">Transferase</keyword>
<dbReference type="InterPro" id="IPR000682">
    <property type="entry name" value="PCMT"/>
</dbReference>
<comment type="subcellular location">
    <subcellularLocation>
        <location evidence="1">Cytoplasm</location>
    </subcellularLocation>
</comment>
<dbReference type="RefSeq" id="WP_282538850.1">
    <property type="nucleotide sequence ID" value="NZ_JASCIS010000045.1"/>
</dbReference>
<evidence type="ECO:0000256" key="12">
    <source>
        <dbReference type="SAM" id="MobiDB-lite"/>
    </source>
</evidence>
<dbReference type="PANTHER" id="PTHR11579">
    <property type="entry name" value="PROTEIN-L-ISOASPARTATE O-METHYLTRANSFERASE"/>
    <property type="match status" value="1"/>
</dbReference>
<evidence type="ECO:0000256" key="6">
    <source>
        <dbReference type="ARBA" id="ARBA00022603"/>
    </source>
</evidence>
<dbReference type="SUPFAM" id="SSF53335">
    <property type="entry name" value="S-adenosyl-L-methionine-dependent methyltransferases"/>
    <property type="match status" value="1"/>
</dbReference>
<keyword evidence="6" id="KW-0489">Methyltransferase</keyword>
<sequence>MATSTGYNAALLTARLGSANVTTIEVDPGLALLADERLRACGQTPAVRTGDGRAGHPARAPYDRLIATCGFTAVPYAWVEQVRPGGLIVCPLGSGTVRLVVGEDGTAAGQFLRTRSYFMGVRAAGETGAAPYPGDPGTPDERPTRLAPTALARSDSFPFLLSLALPGAATSTDLDDTDRITGCRIWTPDGSWARASTRTVRQAGPQRLWDVVEDAYDWWLCNGRPARERFGVTVTRAGTAVWLGRPDQPVPHLTRARTTAARTPETTARTPRGTPERSC</sequence>
<name>A0ABT6T530_9ACTN</name>
<organism evidence="13 14">
    <name type="scientific">Streptomyces luteolus</name>
    <dbReference type="NCBI Taxonomy" id="3043615"/>
    <lineage>
        <taxon>Bacteria</taxon>
        <taxon>Bacillati</taxon>
        <taxon>Actinomycetota</taxon>
        <taxon>Actinomycetes</taxon>
        <taxon>Kitasatosporales</taxon>
        <taxon>Streptomycetaceae</taxon>
        <taxon>Streptomyces</taxon>
    </lineage>
</organism>
<keyword evidence="5" id="KW-0963">Cytoplasm</keyword>
<dbReference type="EMBL" id="JASCIS010000045">
    <property type="protein sequence ID" value="MDI3422961.1"/>
    <property type="molecule type" value="Genomic_DNA"/>
</dbReference>
<dbReference type="PANTHER" id="PTHR11579:SF0">
    <property type="entry name" value="PROTEIN-L-ISOASPARTATE(D-ASPARTATE) O-METHYLTRANSFERASE"/>
    <property type="match status" value="1"/>
</dbReference>
<reference evidence="13 14" key="1">
    <citation type="submission" date="2023-05" db="EMBL/GenBank/DDBJ databases">
        <title>Draft genome sequence of Streptomyces sp. B-S-A12 isolated from a cave soil in Thailand.</title>
        <authorList>
            <person name="Chamroensaksri N."/>
            <person name="Muangham S."/>
        </authorList>
    </citation>
    <scope>NUCLEOTIDE SEQUENCE [LARGE SCALE GENOMIC DNA]</scope>
    <source>
        <strain evidence="13 14">B-S-A12</strain>
    </source>
</reference>
<feature type="region of interest" description="Disordered" evidence="12">
    <location>
        <begin position="256"/>
        <end position="279"/>
    </location>
</feature>